<comment type="caution">
    <text evidence="2">The sequence shown here is derived from an EMBL/GenBank/DDBJ whole genome shotgun (WGS) entry which is preliminary data.</text>
</comment>
<reference evidence="2 3" key="1">
    <citation type="submission" date="2019-03" db="EMBL/GenBank/DDBJ databases">
        <title>An improved genome assembly of the fluke Schistosoma japonicum.</title>
        <authorList>
            <person name="Hu W."/>
            <person name="Luo F."/>
            <person name="Yin M."/>
            <person name="Mo X."/>
            <person name="Sun C."/>
            <person name="Wu Q."/>
            <person name="Zhu B."/>
            <person name="Xiang M."/>
            <person name="Wang J."/>
            <person name="Wang Y."/>
            <person name="Zhang T."/>
            <person name="Xu B."/>
            <person name="Zheng H."/>
            <person name="Feng Z."/>
        </authorList>
    </citation>
    <scope>NUCLEOTIDE SEQUENCE [LARGE SCALE GENOMIC DNA]</scope>
    <source>
        <strain evidence="2">HuSjv2</strain>
        <tissue evidence="2">Worms</tissue>
    </source>
</reference>
<keyword evidence="1" id="KW-1133">Transmembrane helix</keyword>
<evidence type="ECO:0000256" key="1">
    <source>
        <dbReference type="SAM" id="Phobius"/>
    </source>
</evidence>
<evidence type="ECO:0000313" key="2">
    <source>
        <dbReference type="EMBL" id="TNN12410.1"/>
    </source>
</evidence>
<dbReference type="OrthoDB" id="6246888at2759"/>
<name>A0A4Z2D8D7_SCHJA</name>
<dbReference type="EMBL" id="SKCS01000230">
    <property type="protein sequence ID" value="TNN12410.1"/>
    <property type="molecule type" value="Genomic_DNA"/>
</dbReference>
<dbReference type="AlphaFoldDB" id="A0A4Z2D8D7"/>
<organism evidence="2 3">
    <name type="scientific">Schistosoma japonicum</name>
    <name type="common">Blood fluke</name>
    <dbReference type="NCBI Taxonomy" id="6182"/>
    <lineage>
        <taxon>Eukaryota</taxon>
        <taxon>Metazoa</taxon>
        <taxon>Spiralia</taxon>
        <taxon>Lophotrochozoa</taxon>
        <taxon>Platyhelminthes</taxon>
        <taxon>Trematoda</taxon>
        <taxon>Digenea</taxon>
        <taxon>Strigeidida</taxon>
        <taxon>Schistosomatoidea</taxon>
        <taxon>Schistosomatidae</taxon>
        <taxon>Schistosoma</taxon>
    </lineage>
</organism>
<keyword evidence="1" id="KW-0472">Membrane</keyword>
<proteinExistence type="predicted"/>
<accession>A0A4Z2D8D7</accession>
<feature type="transmembrane region" description="Helical" evidence="1">
    <location>
        <begin position="12"/>
        <end position="34"/>
    </location>
</feature>
<sequence>MKLMIIEEFQQNDLLIIEFLLYLTILLICIIDMFCIQFKSKQENKIIKPIKIVNKKNNVDDDKCNLIKLEKLPLNKVLHHHIVEGDQNNNMYSIQNGLNSHYVEPNESIKLLNRSTISHQQQHQQQQALPVGYSEHFHLLKGNIVNKFNTLNKNQSNSISVKSLITKIHVKEELNSSNKASYSFAIWFIKFVQRLFRWKQTFPNVNMATQQINTQNVNSNSSNEYHNSMNINTSQNYNFHEDSTLKQRSDEEDLLMNTLNIKQKSNSWKEQSRKLKLYQDSPTWTDTRPVMYSYTNTRSSNSTTHHHLSPHRQFNSQSDLFDPIYSVIQYPLNDTRQSIHSSTSSWNHSSMSIHQPYTKDSLLVKSIWTSQDSIVSDVHVYCELINMKSDKSHCYIEKKINSELNYNEVSCCTLCSYVNSSYPNMISNNHSIHSTNMKQCNTPPKLPLRNYGESTLNMVENVRLRTLRNKQKHIRNRYRLSKLHKHVHSMFDVTWRLDNRQNVQEYSEQSSLKTFYQYYKQKYFKKRNFIETLNDYDELIPKHSTDHRTRSILSEFPTVISLDHVNSPEIQDHLRGNDQDQQDQIVSKCHSNEAFTMESQLHLQKPSITFSEICNNLRHIDSDADISELSPSRTKSPRSIRLKQNNSTNSYLTSPLFTPLYHIYIPNYCNRIKDKQAKESNKILNQTFNQNATNNSPVSKTILPDDNHYFSLRMPPLMERSMEDDDCYLCR</sequence>
<keyword evidence="3" id="KW-1185">Reference proteome</keyword>
<gene>
    <name evidence="2" type="ORF">EWB00_003763</name>
</gene>
<evidence type="ECO:0000313" key="3">
    <source>
        <dbReference type="Proteomes" id="UP000311919"/>
    </source>
</evidence>
<dbReference type="Proteomes" id="UP000311919">
    <property type="component" value="Unassembled WGS sequence"/>
</dbReference>
<protein>
    <submittedName>
        <fullName evidence="2">Uncharacterized protein</fullName>
    </submittedName>
</protein>
<dbReference type="STRING" id="6182.A0A4Z2D8D7"/>
<keyword evidence="1" id="KW-0812">Transmembrane</keyword>